<evidence type="ECO:0000256" key="1">
    <source>
        <dbReference type="SAM" id="MobiDB-lite"/>
    </source>
</evidence>
<organism evidence="3 4">
    <name type="scientific">Peptacetobacter hiranonis (strain DSM 13275 / JCM 10541 / KCTC 15199 / TO-931)</name>
    <name type="common">Clostridium hiranonis</name>
    <dbReference type="NCBI Taxonomy" id="500633"/>
    <lineage>
        <taxon>Bacteria</taxon>
        <taxon>Bacillati</taxon>
        <taxon>Bacillota</taxon>
        <taxon>Clostridia</taxon>
        <taxon>Peptostreptococcales</taxon>
        <taxon>Peptostreptococcaceae</taxon>
        <taxon>Peptacetobacter</taxon>
    </lineage>
</organism>
<protein>
    <submittedName>
        <fullName evidence="3">Uncharacterized protein</fullName>
    </submittedName>
</protein>
<sequence>MDKDNKNSKTIDFNSIDREKRDKKLNESMTVNTYEGKKKTTNDGKIIEFEQAKKEQKTKARKQKIKNAAPKGRSSYIKIFYAILLVLIVFVVFSKLI</sequence>
<evidence type="ECO:0000313" key="3">
    <source>
        <dbReference type="EMBL" id="EEA84991.1"/>
    </source>
</evidence>
<feature type="transmembrane region" description="Helical" evidence="2">
    <location>
        <begin position="76"/>
        <end position="94"/>
    </location>
</feature>
<dbReference type="AlphaFoldDB" id="B6FZP7"/>
<reference evidence="3 4" key="2">
    <citation type="submission" date="2008-10" db="EMBL/GenBank/DDBJ databases">
        <title>Draft genome sequence of Clostridium hiranonis (DSM 13275).</title>
        <authorList>
            <person name="Sudarsanam P."/>
            <person name="Ley R."/>
            <person name="Guruge J."/>
            <person name="Turnbaugh P.J."/>
            <person name="Mahowald M."/>
            <person name="Liep D."/>
            <person name="Gordon J."/>
        </authorList>
    </citation>
    <scope>NUCLEOTIDE SEQUENCE [LARGE SCALE GENOMIC DNA]</scope>
    <source>
        <strain evidence="3 4">DSM 13275</strain>
    </source>
</reference>
<comment type="caution">
    <text evidence="3">The sequence shown here is derived from an EMBL/GenBank/DDBJ whole genome shotgun (WGS) entry which is preliminary data.</text>
</comment>
<evidence type="ECO:0000256" key="2">
    <source>
        <dbReference type="SAM" id="Phobius"/>
    </source>
</evidence>
<dbReference type="EMBL" id="ABWP01000058">
    <property type="protein sequence ID" value="EEA84991.1"/>
    <property type="molecule type" value="Genomic_DNA"/>
</dbReference>
<dbReference type="Proteomes" id="UP000003178">
    <property type="component" value="Unassembled WGS sequence"/>
</dbReference>
<keyword evidence="2" id="KW-0812">Transmembrane</keyword>
<name>B6FZP7_PEPHT</name>
<accession>B6FZP7</accession>
<evidence type="ECO:0000313" key="4">
    <source>
        <dbReference type="Proteomes" id="UP000003178"/>
    </source>
</evidence>
<dbReference type="HOGENOM" id="CLU_2341812_0_0_9"/>
<keyword evidence="2" id="KW-1133">Transmembrane helix</keyword>
<feature type="region of interest" description="Disordered" evidence="1">
    <location>
        <begin position="52"/>
        <end position="71"/>
    </location>
</feature>
<reference evidence="3 4" key="1">
    <citation type="submission" date="2008-09" db="EMBL/GenBank/DDBJ databases">
        <authorList>
            <person name="Fulton L."/>
            <person name="Clifton S."/>
            <person name="Fulton B."/>
            <person name="Xu J."/>
            <person name="Minx P."/>
            <person name="Pepin K.H."/>
            <person name="Johnson M."/>
            <person name="Thiruvilangam P."/>
            <person name="Bhonagiri V."/>
            <person name="Nash W.E."/>
            <person name="Mardis E.R."/>
            <person name="Wilson R.K."/>
        </authorList>
    </citation>
    <scope>NUCLEOTIDE SEQUENCE [LARGE SCALE GENOMIC DNA]</scope>
    <source>
        <strain evidence="3 4">DSM 13275</strain>
    </source>
</reference>
<gene>
    <name evidence="3" type="ORF">CLOHIR_01351</name>
</gene>
<dbReference type="RefSeq" id="WP_006440272.1">
    <property type="nucleotide sequence ID" value="NZ_DS995356.1"/>
</dbReference>
<proteinExistence type="predicted"/>
<keyword evidence="4" id="KW-1185">Reference proteome</keyword>
<keyword evidence="2" id="KW-0472">Membrane</keyword>